<dbReference type="NCBIfam" id="TIGR02849">
    <property type="entry name" value="spore_III_AD"/>
    <property type="match status" value="1"/>
</dbReference>
<accession>A0A9D1KNV2</accession>
<proteinExistence type="predicted"/>
<dbReference type="Proteomes" id="UP000824165">
    <property type="component" value="Unassembled WGS sequence"/>
</dbReference>
<feature type="transmembrane region" description="Helical" evidence="1">
    <location>
        <begin position="65"/>
        <end position="82"/>
    </location>
</feature>
<organism evidence="2 3">
    <name type="scientific">Candidatus Ornithomonoglobus intestinigallinarum</name>
    <dbReference type="NCBI Taxonomy" id="2840894"/>
    <lineage>
        <taxon>Bacteria</taxon>
        <taxon>Bacillati</taxon>
        <taxon>Bacillota</taxon>
        <taxon>Clostridia</taxon>
        <taxon>Candidatus Ornithomonoglobus</taxon>
    </lineage>
</organism>
<dbReference type="AlphaFoldDB" id="A0A9D1KNV2"/>
<dbReference type="EMBL" id="DVLU01000029">
    <property type="protein sequence ID" value="HIT84918.1"/>
    <property type="molecule type" value="Genomic_DNA"/>
</dbReference>
<feature type="transmembrane region" description="Helical" evidence="1">
    <location>
        <begin position="27"/>
        <end position="44"/>
    </location>
</feature>
<keyword evidence="1" id="KW-1133">Transmembrane helix</keyword>
<sequence length="130" mass="14099">MDILKIVLIGMTGGMLSLFLKEYRREYAVLVGLAAAAAVLGYSAERIVSVTESIRYITEKSGVDIKYFTIVLKVVGAAYITQFGGELLRDCGEGAVASKVELAGKIFILYLTIPVITSFLNVCIEAVNRI</sequence>
<dbReference type="Pfam" id="PF06686">
    <property type="entry name" value="SpoIIIAC"/>
    <property type="match status" value="2"/>
</dbReference>
<evidence type="ECO:0000313" key="3">
    <source>
        <dbReference type="Proteomes" id="UP000824165"/>
    </source>
</evidence>
<name>A0A9D1KNV2_9FIRM</name>
<dbReference type="InterPro" id="IPR014211">
    <property type="entry name" value="Spore_III_AD"/>
</dbReference>
<evidence type="ECO:0000256" key="1">
    <source>
        <dbReference type="SAM" id="Phobius"/>
    </source>
</evidence>
<protein>
    <submittedName>
        <fullName evidence="2">Stage III sporulation protein AD</fullName>
    </submittedName>
</protein>
<reference evidence="2" key="1">
    <citation type="submission" date="2020-10" db="EMBL/GenBank/DDBJ databases">
        <authorList>
            <person name="Gilroy R."/>
        </authorList>
    </citation>
    <scope>NUCLEOTIDE SEQUENCE</scope>
    <source>
        <strain evidence="2">CHK181-108</strain>
    </source>
</reference>
<gene>
    <name evidence="2" type="primary">spoIIIAD</name>
    <name evidence="2" type="ORF">IAA60_03315</name>
</gene>
<keyword evidence="1" id="KW-0812">Transmembrane</keyword>
<feature type="transmembrane region" description="Helical" evidence="1">
    <location>
        <begin position="102"/>
        <end position="124"/>
    </location>
</feature>
<comment type="caution">
    <text evidence="2">The sequence shown here is derived from an EMBL/GenBank/DDBJ whole genome shotgun (WGS) entry which is preliminary data.</text>
</comment>
<keyword evidence="1" id="KW-0472">Membrane</keyword>
<reference evidence="2" key="2">
    <citation type="journal article" date="2021" name="PeerJ">
        <title>Extensive microbial diversity within the chicken gut microbiome revealed by metagenomics and culture.</title>
        <authorList>
            <person name="Gilroy R."/>
            <person name="Ravi A."/>
            <person name="Getino M."/>
            <person name="Pursley I."/>
            <person name="Horton D.L."/>
            <person name="Alikhan N.F."/>
            <person name="Baker D."/>
            <person name="Gharbi K."/>
            <person name="Hall N."/>
            <person name="Watson M."/>
            <person name="Adriaenssens E.M."/>
            <person name="Foster-Nyarko E."/>
            <person name="Jarju S."/>
            <person name="Secka A."/>
            <person name="Antonio M."/>
            <person name="Oren A."/>
            <person name="Chaudhuri R.R."/>
            <person name="La Ragione R."/>
            <person name="Hildebrand F."/>
            <person name="Pallen M.J."/>
        </authorList>
    </citation>
    <scope>NUCLEOTIDE SEQUENCE</scope>
    <source>
        <strain evidence="2">CHK181-108</strain>
    </source>
</reference>
<evidence type="ECO:0000313" key="2">
    <source>
        <dbReference type="EMBL" id="HIT84918.1"/>
    </source>
</evidence>
<dbReference type="InterPro" id="IPR025664">
    <property type="entry name" value="Spore_III_AC/AD"/>
</dbReference>